<feature type="binding site" evidence="14">
    <location>
        <position position="190"/>
    </location>
    <ligand>
        <name>Zn(2+)</name>
        <dbReference type="ChEBI" id="CHEBI:29105"/>
        <label>1</label>
    </ligand>
</feature>
<dbReference type="InterPro" id="IPR019786">
    <property type="entry name" value="Zinc_finger_PHD-type_CS"/>
</dbReference>
<dbReference type="InterPro" id="IPR013083">
    <property type="entry name" value="Znf_RING/FYVE/PHD"/>
</dbReference>
<comment type="subcellular location">
    <subcellularLocation>
        <location evidence="1 16">Nucleus</location>
    </subcellularLocation>
</comment>
<dbReference type="GO" id="GO:0051321">
    <property type="term" value="P:meiotic cell cycle"/>
    <property type="evidence" value="ECO:0007669"/>
    <property type="project" value="UniProtKB-KW"/>
</dbReference>
<dbReference type="SMART" id="SM00249">
    <property type="entry name" value="PHD"/>
    <property type="match status" value="1"/>
</dbReference>
<dbReference type="OrthoDB" id="2505961at2759"/>
<dbReference type="Proteomes" id="UP000193922">
    <property type="component" value="Unassembled WGS sequence"/>
</dbReference>
<dbReference type="EMBL" id="MCFD01000005">
    <property type="protein sequence ID" value="ORX70838.1"/>
    <property type="molecule type" value="Genomic_DNA"/>
</dbReference>
<dbReference type="GO" id="GO:0035267">
    <property type="term" value="C:NuA4 histone acetyltransferase complex"/>
    <property type="evidence" value="ECO:0007669"/>
    <property type="project" value="TreeGrafter"/>
</dbReference>
<comment type="caution">
    <text evidence="18">The sequence shown here is derived from an EMBL/GenBank/DDBJ whole genome shotgun (WGS) entry which is preliminary data.</text>
</comment>
<dbReference type="PANTHER" id="PTHR10333:SF100">
    <property type="entry name" value="CHROMATIN MODIFICATION-RELATED PROTEIN YNG2"/>
    <property type="match status" value="1"/>
</dbReference>
<accession>A0A1Y1WBZ2</accession>
<feature type="binding site" evidence="14">
    <location>
        <position position="176"/>
    </location>
    <ligand>
        <name>Zn(2+)</name>
        <dbReference type="ChEBI" id="CHEBI:29105"/>
        <label>2</label>
    </ligand>
</feature>
<evidence type="ECO:0000256" key="5">
    <source>
        <dbReference type="ARBA" id="ARBA00022771"/>
    </source>
</evidence>
<dbReference type="InterPro" id="IPR028651">
    <property type="entry name" value="ING_fam"/>
</dbReference>
<feature type="binding site" evidence="14">
    <location>
        <position position="181"/>
    </location>
    <ligand>
        <name>Zn(2+)</name>
        <dbReference type="ChEBI" id="CHEBI:29105"/>
        <label>2</label>
    </ligand>
</feature>
<comment type="subunit">
    <text evidence="16">Component of an histone acetyltransferase complex. Interacts with H3K4me3 and to a lesser extent with H3K4me2.</text>
</comment>
<dbReference type="STRING" id="61395.A0A1Y1WBZ2"/>
<dbReference type="PROSITE" id="PS50016">
    <property type="entry name" value="ZF_PHD_2"/>
    <property type="match status" value="1"/>
</dbReference>
<feature type="site" description="Histone H3K4me3 binding" evidence="13">
    <location>
        <position position="185"/>
    </location>
</feature>
<feature type="binding site" evidence="14">
    <location>
        <position position="165"/>
    </location>
    <ligand>
        <name>Zn(2+)</name>
        <dbReference type="ChEBI" id="CHEBI:29105"/>
        <label>1</label>
    </ligand>
</feature>
<dbReference type="SMART" id="SM01408">
    <property type="entry name" value="ING"/>
    <property type="match status" value="1"/>
</dbReference>
<feature type="site" description="Histone H3K4me3 binding" evidence="13">
    <location>
        <position position="162"/>
    </location>
</feature>
<evidence type="ECO:0000256" key="7">
    <source>
        <dbReference type="ARBA" id="ARBA00022853"/>
    </source>
</evidence>
<dbReference type="GO" id="GO:0006281">
    <property type="term" value="P:DNA repair"/>
    <property type="evidence" value="ECO:0007669"/>
    <property type="project" value="UniProtKB-KW"/>
</dbReference>
<evidence type="ECO:0000256" key="14">
    <source>
        <dbReference type="PIRSR" id="PIRSR628651-51"/>
    </source>
</evidence>
<dbReference type="InterPro" id="IPR001965">
    <property type="entry name" value="Znf_PHD"/>
</dbReference>
<dbReference type="Gene3D" id="3.30.40.10">
    <property type="entry name" value="Zinc/RING finger domain, C3HC4 (zinc finger)"/>
    <property type="match status" value="1"/>
</dbReference>
<feature type="site" description="Histone H3K4me3 binding" evidence="13">
    <location>
        <position position="177"/>
    </location>
</feature>
<evidence type="ECO:0000256" key="15">
    <source>
        <dbReference type="PROSITE-ProRule" id="PRU00146"/>
    </source>
</evidence>
<evidence type="ECO:0000256" key="4">
    <source>
        <dbReference type="ARBA" id="ARBA00022763"/>
    </source>
</evidence>
<feature type="binding site" evidence="14">
    <location>
        <position position="203"/>
    </location>
    <ligand>
        <name>Zn(2+)</name>
        <dbReference type="ChEBI" id="CHEBI:29105"/>
        <label>2</label>
    </ligand>
</feature>
<evidence type="ECO:0000256" key="1">
    <source>
        <dbReference type="ARBA" id="ARBA00004123"/>
    </source>
</evidence>
<dbReference type="InterPro" id="IPR024610">
    <property type="entry name" value="ING_N_histone-binding"/>
</dbReference>
<evidence type="ECO:0000256" key="10">
    <source>
        <dbReference type="ARBA" id="ARBA00023254"/>
    </source>
</evidence>
<dbReference type="CDD" id="cd15505">
    <property type="entry name" value="PHD_ING"/>
    <property type="match status" value="1"/>
</dbReference>
<proteinExistence type="inferred from homology"/>
<feature type="domain" description="PHD-type" evidence="17">
    <location>
        <begin position="160"/>
        <end position="209"/>
    </location>
</feature>
<keyword evidence="7 16" id="KW-0156">Chromatin regulator</keyword>
<comment type="function">
    <text evidence="16">Component of an histone acetyltransferase complex.</text>
</comment>
<evidence type="ECO:0000256" key="6">
    <source>
        <dbReference type="ARBA" id="ARBA00022833"/>
    </source>
</evidence>
<keyword evidence="4" id="KW-0227">DNA damage</keyword>
<dbReference type="GO" id="GO:0008270">
    <property type="term" value="F:zinc ion binding"/>
    <property type="evidence" value="ECO:0007669"/>
    <property type="project" value="UniProtKB-KW"/>
</dbReference>
<evidence type="ECO:0000313" key="19">
    <source>
        <dbReference type="Proteomes" id="UP000193922"/>
    </source>
</evidence>
<keyword evidence="10" id="KW-0469">Meiosis</keyword>
<evidence type="ECO:0000313" key="18">
    <source>
        <dbReference type="EMBL" id="ORX70838.1"/>
    </source>
</evidence>
<dbReference type="RefSeq" id="XP_040744417.1">
    <property type="nucleotide sequence ID" value="XM_040890306.1"/>
</dbReference>
<evidence type="ECO:0000256" key="11">
    <source>
        <dbReference type="ARBA" id="ARBA00023306"/>
    </source>
</evidence>
<evidence type="ECO:0000256" key="9">
    <source>
        <dbReference type="ARBA" id="ARBA00023242"/>
    </source>
</evidence>
<dbReference type="GO" id="GO:0006355">
    <property type="term" value="P:regulation of DNA-templated transcription"/>
    <property type="evidence" value="ECO:0007669"/>
    <property type="project" value="TreeGrafter"/>
</dbReference>
<keyword evidence="11" id="KW-0131">Cell cycle</keyword>
<keyword evidence="8" id="KW-0234">DNA repair</keyword>
<feature type="binding site" evidence="14">
    <location>
        <position position="206"/>
    </location>
    <ligand>
        <name>Zn(2+)</name>
        <dbReference type="ChEBI" id="CHEBI:29105"/>
        <label>2</label>
    </ligand>
</feature>
<dbReference type="SUPFAM" id="SSF57903">
    <property type="entry name" value="FYVE/PHD zinc finger"/>
    <property type="match status" value="1"/>
</dbReference>
<evidence type="ECO:0000256" key="2">
    <source>
        <dbReference type="ARBA" id="ARBA00010210"/>
    </source>
</evidence>
<reference evidence="18 19" key="1">
    <citation type="submission" date="2016-07" db="EMBL/GenBank/DDBJ databases">
        <title>Pervasive Adenine N6-methylation of Active Genes in Fungi.</title>
        <authorList>
            <consortium name="DOE Joint Genome Institute"/>
            <person name="Mondo S.J."/>
            <person name="Dannebaum R.O."/>
            <person name="Kuo R.C."/>
            <person name="Labutti K."/>
            <person name="Haridas S."/>
            <person name="Kuo A."/>
            <person name="Salamov A."/>
            <person name="Ahrendt S.R."/>
            <person name="Lipzen A."/>
            <person name="Sullivan W."/>
            <person name="Andreopoulos W.B."/>
            <person name="Clum A."/>
            <person name="Lindquist E."/>
            <person name="Daum C."/>
            <person name="Ramamoorthy G.K."/>
            <person name="Gryganskyi A."/>
            <person name="Culley D."/>
            <person name="Magnuson J.K."/>
            <person name="James T.Y."/>
            <person name="O'Malley M.A."/>
            <person name="Stajich J.E."/>
            <person name="Spatafora J.W."/>
            <person name="Visel A."/>
            <person name="Grigoriev I.V."/>
        </authorList>
    </citation>
    <scope>NUCLEOTIDE SEQUENCE [LARGE SCALE GENOMIC DNA]</scope>
    <source>
        <strain evidence="18 19">ATCC 12442</strain>
    </source>
</reference>
<feature type="binding site" evidence="14">
    <location>
        <position position="187"/>
    </location>
    <ligand>
        <name>Zn(2+)</name>
        <dbReference type="ChEBI" id="CHEBI:29105"/>
        <label>1</label>
    </ligand>
</feature>
<dbReference type="Pfam" id="PF12998">
    <property type="entry name" value="ING"/>
    <property type="match status" value="1"/>
</dbReference>
<evidence type="ECO:0000256" key="12">
    <source>
        <dbReference type="ARBA" id="ARBA00037044"/>
    </source>
</evidence>
<dbReference type="InterPro" id="IPR019787">
    <property type="entry name" value="Znf_PHD-finger"/>
</dbReference>
<dbReference type="AlphaFoldDB" id="A0A1Y1WBZ2"/>
<dbReference type="PROSITE" id="PS01359">
    <property type="entry name" value="ZF_PHD_1"/>
    <property type="match status" value="1"/>
</dbReference>
<feature type="binding site" evidence="14">
    <location>
        <position position="163"/>
    </location>
    <ligand>
        <name>Zn(2+)</name>
        <dbReference type="ChEBI" id="CHEBI:29105"/>
        <label>1</label>
    </ligand>
</feature>
<gene>
    <name evidence="18" type="ORF">DL89DRAFT_292431</name>
</gene>
<sequence>MEDIGLALADFVSNMENVPSEIRHLFSEITDLDEKYAERSEKQHADAKQFSLEKIRLTKKAMTIVQRHLTKLDAEIRQYDKSGESTKRIYTPLAFRQPKRMESVPGFSMDGDGGFARSAPKRRHMGGQAPRHKKQLKMASIVSLDGFEEAGAGIEESDDQLYCFCQQVSYGDMVACDGNDCRYEWFHWECVGLTSPPKGSWYCQECLAKLLDDDEA</sequence>
<comment type="similarity">
    <text evidence="2 16">Belongs to the ING family.</text>
</comment>
<comment type="domain">
    <text evidence="16">The PHD-type zinc finger mediates the binding to H3K4me3.</text>
</comment>
<keyword evidence="9 16" id="KW-0539">Nucleus</keyword>
<keyword evidence="19" id="KW-1185">Reference proteome</keyword>
<dbReference type="Gene3D" id="6.10.140.1740">
    <property type="match status" value="1"/>
</dbReference>
<dbReference type="GO" id="GO:0006325">
    <property type="term" value="P:chromatin organization"/>
    <property type="evidence" value="ECO:0007669"/>
    <property type="project" value="UniProtKB-KW"/>
</dbReference>
<evidence type="ECO:0000256" key="3">
    <source>
        <dbReference type="ARBA" id="ARBA00022723"/>
    </source>
</evidence>
<dbReference type="InterPro" id="IPR059153">
    <property type="entry name" value="NSD_PHD-1st"/>
</dbReference>
<keyword evidence="6 14" id="KW-0862">Zinc</keyword>
<comment type="function">
    <text evidence="12">Component of the NuA4 histone acetyltransferase complex which is involved in transcriptional activation of selected genes principally by acetylation of nucleosomal histone H4 and H2A. The NuA4 complex is also involved in DNA repair. Involved in cell cycle progression and meiosis.</text>
</comment>
<evidence type="ECO:0000256" key="8">
    <source>
        <dbReference type="ARBA" id="ARBA00023204"/>
    </source>
</evidence>
<evidence type="ECO:0000256" key="16">
    <source>
        <dbReference type="RuleBase" id="RU361213"/>
    </source>
</evidence>
<evidence type="ECO:0000259" key="17">
    <source>
        <dbReference type="PROSITE" id="PS50016"/>
    </source>
</evidence>
<keyword evidence="3 14" id="KW-0479">Metal-binding</keyword>
<evidence type="ECO:0000256" key="13">
    <source>
        <dbReference type="PIRSR" id="PIRSR628651-50"/>
    </source>
</evidence>
<dbReference type="GeneID" id="63806954"/>
<organism evidence="18 19">
    <name type="scientific">Linderina pennispora</name>
    <dbReference type="NCBI Taxonomy" id="61395"/>
    <lineage>
        <taxon>Eukaryota</taxon>
        <taxon>Fungi</taxon>
        <taxon>Fungi incertae sedis</taxon>
        <taxon>Zoopagomycota</taxon>
        <taxon>Kickxellomycotina</taxon>
        <taxon>Kickxellomycetes</taxon>
        <taxon>Kickxellales</taxon>
        <taxon>Kickxellaceae</taxon>
        <taxon>Linderina</taxon>
    </lineage>
</organism>
<dbReference type="PANTHER" id="PTHR10333">
    <property type="entry name" value="INHIBITOR OF GROWTH PROTEIN"/>
    <property type="match status" value="1"/>
</dbReference>
<dbReference type="InterPro" id="IPR011011">
    <property type="entry name" value="Znf_FYVE_PHD"/>
</dbReference>
<name>A0A1Y1WBZ2_9FUNG</name>
<dbReference type="Pfam" id="PF23011">
    <property type="entry name" value="PHD-1st_NSD"/>
    <property type="match status" value="1"/>
</dbReference>
<dbReference type="GO" id="GO:0005634">
    <property type="term" value="C:nucleus"/>
    <property type="evidence" value="ECO:0007669"/>
    <property type="project" value="UniProtKB-SubCell"/>
</dbReference>
<keyword evidence="5 15" id="KW-0863">Zinc-finger</keyword>
<protein>
    <recommendedName>
        <fullName evidence="16">Chromatin modification-related protein</fullName>
    </recommendedName>
</protein>
<feature type="site" description="Histone H3K4me3 binding" evidence="13">
    <location>
        <position position="173"/>
    </location>
</feature>